<evidence type="ECO:0000313" key="5">
    <source>
        <dbReference type="Proteomes" id="UP000219048"/>
    </source>
</evidence>
<dbReference type="SMART" id="SM00530">
    <property type="entry name" value="HTH_XRE"/>
    <property type="match status" value="1"/>
</dbReference>
<accession>A0A285MAS0</accession>
<dbReference type="InterPro" id="IPR050807">
    <property type="entry name" value="TransReg_Diox_bact_type"/>
</dbReference>
<feature type="domain" description="HTH cro/C1-type" evidence="2">
    <location>
        <begin position="25"/>
        <end position="79"/>
    </location>
</feature>
<proteinExistence type="predicted"/>
<dbReference type="AlphaFoldDB" id="A0A285MAS0"/>
<dbReference type="CDD" id="cd00093">
    <property type="entry name" value="HTH_XRE"/>
    <property type="match status" value="1"/>
</dbReference>
<dbReference type="Proteomes" id="UP000219048">
    <property type="component" value="Unassembled WGS sequence"/>
</dbReference>
<dbReference type="PROSITE" id="PS50943">
    <property type="entry name" value="HTH_CROC1"/>
    <property type="match status" value="1"/>
</dbReference>
<dbReference type="GO" id="GO:0003700">
    <property type="term" value="F:DNA-binding transcription factor activity"/>
    <property type="evidence" value="ECO:0007669"/>
    <property type="project" value="TreeGrafter"/>
</dbReference>
<gene>
    <name evidence="3" type="ORF">SAMN06265377_0078</name>
    <name evidence="4" type="ORF">SAMN06265377_0086</name>
</gene>
<dbReference type="InterPro" id="IPR049639">
    <property type="entry name" value="RstR"/>
</dbReference>
<dbReference type="GO" id="GO:0005829">
    <property type="term" value="C:cytosol"/>
    <property type="evidence" value="ECO:0007669"/>
    <property type="project" value="TreeGrafter"/>
</dbReference>
<dbReference type="SUPFAM" id="SSF47413">
    <property type="entry name" value="lambda repressor-like DNA-binding domains"/>
    <property type="match status" value="1"/>
</dbReference>
<organism evidence="3 5">
    <name type="scientific">Flagellimonas pacifica</name>
    <dbReference type="NCBI Taxonomy" id="1247520"/>
    <lineage>
        <taxon>Bacteria</taxon>
        <taxon>Pseudomonadati</taxon>
        <taxon>Bacteroidota</taxon>
        <taxon>Flavobacteriia</taxon>
        <taxon>Flavobacteriales</taxon>
        <taxon>Flavobacteriaceae</taxon>
        <taxon>Flagellimonas</taxon>
    </lineage>
</organism>
<dbReference type="EMBL" id="OBEH01000001">
    <property type="protein sequence ID" value="SNY94249.1"/>
    <property type="molecule type" value="Genomic_DNA"/>
</dbReference>
<evidence type="ECO:0000313" key="4">
    <source>
        <dbReference type="EMBL" id="SNY94393.1"/>
    </source>
</evidence>
<dbReference type="PANTHER" id="PTHR46797">
    <property type="entry name" value="HTH-TYPE TRANSCRIPTIONAL REGULATOR"/>
    <property type="match status" value="1"/>
</dbReference>
<dbReference type="PANTHER" id="PTHR46797:SF1">
    <property type="entry name" value="METHYLPHOSPHONATE SYNTHASE"/>
    <property type="match status" value="1"/>
</dbReference>
<evidence type="ECO:0000313" key="3">
    <source>
        <dbReference type="EMBL" id="SNY94249.1"/>
    </source>
</evidence>
<dbReference type="GO" id="GO:0003677">
    <property type="term" value="F:DNA binding"/>
    <property type="evidence" value="ECO:0007669"/>
    <property type="project" value="UniProtKB-KW"/>
</dbReference>
<reference evidence="3" key="1">
    <citation type="submission" date="2017-09" db="EMBL/GenBank/DDBJ databases">
        <authorList>
            <person name="Ehlers B."/>
            <person name="Leendertz F.H."/>
        </authorList>
    </citation>
    <scope>NUCLEOTIDE SEQUENCE [LARGE SCALE GENOMIC DNA]</scope>
    <source>
        <strain evidence="3">DSM 25885</strain>
    </source>
</reference>
<reference evidence="5" key="2">
    <citation type="submission" date="2017-09" db="EMBL/GenBank/DDBJ databases">
        <authorList>
            <person name="Varghese N."/>
            <person name="Submissions S."/>
        </authorList>
    </citation>
    <scope>NUCLEOTIDE SEQUENCE [LARGE SCALE GENOMIC DNA]</scope>
    <source>
        <strain evidence="5">DSM 25885</strain>
    </source>
</reference>
<protein>
    <submittedName>
        <fullName evidence="3">Helix-turn-helix</fullName>
    </submittedName>
</protein>
<dbReference type="InterPro" id="IPR010982">
    <property type="entry name" value="Lambda_DNA-bd_dom_sf"/>
</dbReference>
<name>A0A285MAS0_9FLAO</name>
<dbReference type="Gene3D" id="1.10.260.40">
    <property type="entry name" value="lambda repressor-like DNA-binding domains"/>
    <property type="match status" value="1"/>
</dbReference>
<dbReference type="InterPro" id="IPR001387">
    <property type="entry name" value="Cro/C1-type_HTH"/>
</dbReference>
<dbReference type="EMBL" id="OBEH01000001">
    <property type="protein sequence ID" value="SNY94393.1"/>
    <property type="molecule type" value="Genomic_DNA"/>
</dbReference>
<evidence type="ECO:0000256" key="1">
    <source>
        <dbReference type="ARBA" id="ARBA00023125"/>
    </source>
</evidence>
<keyword evidence="1" id="KW-0238">DNA-binding</keyword>
<keyword evidence="5" id="KW-1185">Reference proteome</keyword>
<dbReference type="NCBIfam" id="NF041951">
    <property type="entry name" value="phage_RstR"/>
    <property type="match status" value="1"/>
</dbReference>
<evidence type="ECO:0000259" key="2">
    <source>
        <dbReference type="PROSITE" id="PS50943"/>
    </source>
</evidence>
<sequence>MNSIFVKSVYICIITINMSTFGKRLRDCRKERGLSQNEVAKLLNTNHSVIGKYERDDVNPSIDAVKRLAELLDTTVAYLVGEADTNELFKNADMLRRLKDISELPEQDREAILYNIDALLRDAKTRLAYK</sequence>
<dbReference type="Pfam" id="PF01381">
    <property type="entry name" value="HTH_3"/>
    <property type="match status" value="1"/>
</dbReference>